<evidence type="ECO:0000313" key="3">
    <source>
        <dbReference type="Proteomes" id="UP000799421"/>
    </source>
</evidence>
<dbReference type="CDD" id="cd01741">
    <property type="entry name" value="GATase1_1"/>
    <property type="match status" value="1"/>
</dbReference>
<proteinExistence type="predicted"/>
<dbReference type="GO" id="GO:0005829">
    <property type="term" value="C:cytosol"/>
    <property type="evidence" value="ECO:0007669"/>
    <property type="project" value="TreeGrafter"/>
</dbReference>
<sequence length="252" mass="28271">MSVPKTLKVAILEADTPHQLLQARWPNYTKLFSELFEAAAGKLSPPPELEFSRYDVVNGTEYPNPDNFDAVLITGSRHNAHDKDPWILNLINAAEKVLAHPTTRLVGICFGHQIVARALGSETGPCRHGWEVSVLPFDLSEKGREIFGSNTLAVHQMHRDIVYSLPPGVQSLGRSPTCDFQGMYKPNRVVTVQGHPEFKQEFVETVIRVRHENGILDDQVYEDAMRRVGQPHDGVRIAEVLLKFMLGESIEK</sequence>
<evidence type="ECO:0000259" key="1">
    <source>
        <dbReference type="Pfam" id="PF00117"/>
    </source>
</evidence>
<dbReference type="GO" id="GO:0016740">
    <property type="term" value="F:transferase activity"/>
    <property type="evidence" value="ECO:0007669"/>
    <property type="project" value="UniProtKB-KW"/>
</dbReference>
<dbReference type="Gene3D" id="3.40.50.880">
    <property type="match status" value="1"/>
</dbReference>
<dbReference type="PANTHER" id="PTHR42695:SF5">
    <property type="entry name" value="GLUTAMINE AMIDOTRANSFERASE YLR126C-RELATED"/>
    <property type="match status" value="1"/>
</dbReference>
<dbReference type="InterPro" id="IPR029062">
    <property type="entry name" value="Class_I_gatase-like"/>
</dbReference>
<dbReference type="OrthoDB" id="92161at2759"/>
<dbReference type="GO" id="GO:0005634">
    <property type="term" value="C:nucleus"/>
    <property type="evidence" value="ECO:0007669"/>
    <property type="project" value="TreeGrafter"/>
</dbReference>
<dbReference type="Pfam" id="PF00117">
    <property type="entry name" value="GATase"/>
    <property type="match status" value="1"/>
</dbReference>
<dbReference type="SUPFAM" id="SSF52317">
    <property type="entry name" value="Class I glutamine amidotransferase-like"/>
    <property type="match status" value="1"/>
</dbReference>
<dbReference type="PANTHER" id="PTHR42695">
    <property type="entry name" value="GLUTAMINE AMIDOTRANSFERASE YLR126C-RELATED"/>
    <property type="match status" value="1"/>
</dbReference>
<organism evidence="2 3">
    <name type="scientific">Piedraia hortae CBS 480.64</name>
    <dbReference type="NCBI Taxonomy" id="1314780"/>
    <lineage>
        <taxon>Eukaryota</taxon>
        <taxon>Fungi</taxon>
        <taxon>Dikarya</taxon>
        <taxon>Ascomycota</taxon>
        <taxon>Pezizomycotina</taxon>
        <taxon>Dothideomycetes</taxon>
        <taxon>Dothideomycetidae</taxon>
        <taxon>Capnodiales</taxon>
        <taxon>Piedraiaceae</taxon>
        <taxon>Piedraia</taxon>
    </lineage>
</organism>
<evidence type="ECO:0000313" key="2">
    <source>
        <dbReference type="EMBL" id="KAF2861842.1"/>
    </source>
</evidence>
<accession>A0A6A7C3L3</accession>
<dbReference type="InterPro" id="IPR044992">
    <property type="entry name" value="ChyE-like"/>
</dbReference>
<reference evidence="2" key="1">
    <citation type="journal article" date="2020" name="Stud. Mycol.">
        <title>101 Dothideomycetes genomes: a test case for predicting lifestyles and emergence of pathogens.</title>
        <authorList>
            <person name="Haridas S."/>
            <person name="Albert R."/>
            <person name="Binder M."/>
            <person name="Bloem J."/>
            <person name="Labutti K."/>
            <person name="Salamov A."/>
            <person name="Andreopoulos B."/>
            <person name="Baker S."/>
            <person name="Barry K."/>
            <person name="Bills G."/>
            <person name="Bluhm B."/>
            <person name="Cannon C."/>
            <person name="Castanera R."/>
            <person name="Culley D."/>
            <person name="Daum C."/>
            <person name="Ezra D."/>
            <person name="Gonzalez J."/>
            <person name="Henrissat B."/>
            <person name="Kuo A."/>
            <person name="Liang C."/>
            <person name="Lipzen A."/>
            <person name="Lutzoni F."/>
            <person name="Magnuson J."/>
            <person name="Mondo S."/>
            <person name="Nolan M."/>
            <person name="Ohm R."/>
            <person name="Pangilinan J."/>
            <person name="Park H.-J."/>
            <person name="Ramirez L."/>
            <person name="Alfaro M."/>
            <person name="Sun H."/>
            <person name="Tritt A."/>
            <person name="Yoshinaga Y."/>
            <person name="Zwiers L.-H."/>
            <person name="Turgeon B."/>
            <person name="Goodwin S."/>
            <person name="Spatafora J."/>
            <person name="Crous P."/>
            <person name="Grigoriev I."/>
        </authorList>
    </citation>
    <scope>NUCLEOTIDE SEQUENCE</scope>
    <source>
        <strain evidence="2">CBS 480.64</strain>
    </source>
</reference>
<keyword evidence="2" id="KW-0315">Glutamine amidotransferase</keyword>
<protein>
    <submittedName>
        <fullName evidence="2">Class I glutamine amidotransferase-like protein</fullName>
    </submittedName>
</protein>
<name>A0A6A7C3L3_9PEZI</name>
<keyword evidence="3" id="KW-1185">Reference proteome</keyword>
<dbReference type="PROSITE" id="PS51273">
    <property type="entry name" value="GATASE_TYPE_1"/>
    <property type="match status" value="1"/>
</dbReference>
<dbReference type="AlphaFoldDB" id="A0A6A7C3L3"/>
<keyword evidence="2" id="KW-0808">Transferase</keyword>
<dbReference type="EMBL" id="MU005970">
    <property type="protein sequence ID" value="KAF2861842.1"/>
    <property type="molecule type" value="Genomic_DNA"/>
</dbReference>
<dbReference type="Proteomes" id="UP000799421">
    <property type="component" value="Unassembled WGS sequence"/>
</dbReference>
<feature type="domain" description="Glutamine amidotransferase" evidence="1">
    <location>
        <begin position="65"/>
        <end position="200"/>
    </location>
</feature>
<dbReference type="InterPro" id="IPR017926">
    <property type="entry name" value="GATASE"/>
</dbReference>
<gene>
    <name evidence="2" type="ORF">K470DRAFT_214414</name>
</gene>